<gene>
    <name evidence="3" type="ORF">EI983_09365</name>
</gene>
<keyword evidence="3" id="KW-0282">Flagellum</keyword>
<name>A0A6I6J119_9RHOB</name>
<dbReference type="KEGG" id="rom:EI983_09365"/>
<dbReference type="Pfam" id="PF01052">
    <property type="entry name" value="FliMN_C"/>
    <property type="match status" value="1"/>
</dbReference>
<keyword evidence="3" id="KW-0966">Cell projection</keyword>
<sequence length="394" mass="41419">MQQNDGLSIIHKKARVAREDFDARAMSPAKALRLAFAQAAEERLDMAFTVTMLEQTKVSTAALVEELSDDALLILLDGAEGARGAAILDTQVVAALIEMQVTGAVREGEARARLYTRTDAAMMAPLLDAGLAGADALLEAEQEGYAGGHFRFGDKVEDARVLSLALQGREFDLFRMTVSIGNGAKSGMLSLALPVRPVPSARATGGLSSPSRPASSLKTLAMEAPVTLNAVLSRMRRPLNEICALQPGMLLPVSPDAIAQAELVVRPRYLVAEGRLGQLGGMRAIRIRVKDEQAGHGAMPLARTTALSARGDEAGPLEEPALASLNALEPDPAFGGELPALGDLEGEADGLSLPGPDGLPGDLSMWEDDPDQDGQHGDSGEMALPDPLPMLDLP</sequence>
<keyword evidence="4" id="KW-1185">Reference proteome</keyword>
<evidence type="ECO:0000259" key="2">
    <source>
        <dbReference type="Pfam" id="PF01052"/>
    </source>
</evidence>
<feature type="domain" description="Flagellar motor switch protein FliN-like C-terminal" evidence="2">
    <location>
        <begin position="222"/>
        <end position="287"/>
    </location>
</feature>
<dbReference type="EMBL" id="CP034348">
    <property type="protein sequence ID" value="QGX98478.1"/>
    <property type="molecule type" value="Genomic_DNA"/>
</dbReference>
<keyword evidence="3" id="KW-0969">Cilium</keyword>
<protein>
    <submittedName>
        <fullName evidence="3">FliM/FliN family flagellar motor switch protein</fullName>
    </submittedName>
</protein>
<dbReference type="AlphaFoldDB" id="A0A6I6J119"/>
<evidence type="ECO:0000313" key="4">
    <source>
        <dbReference type="Proteomes" id="UP000428330"/>
    </source>
</evidence>
<accession>A0A6I6J119</accession>
<dbReference type="OrthoDB" id="7824563at2"/>
<evidence type="ECO:0000313" key="3">
    <source>
        <dbReference type="EMBL" id="QGX98478.1"/>
    </source>
</evidence>
<dbReference type="Proteomes" id="UP000428330">
    <property type="component" value="Chromosome"/>
</dbReference>
<dbReference type="RefSeq" id="WP_157707109.1">
    <property type="nucleotide sequence ID" value="NZ_CP034348.1"/>
</dbReference>
<feature type="region of interest" description="Disordered" evidence="1">
    <location>
        <begin position="328"/>
        <end position="394"/>
    </location>
</feature>
<feature type="compositionally biased region" description="Low complexity" evidence="1">
    <location>
        <begin position="349"/>
        <end position="364"/>
    </location>
</feature>
<dbReference type="SUPFAM" id="SSF101801">
    <property type="entry name" value="Surface presentation of antigens (SPOA)"/>
    <property type="match status" value="1"/>
</dbReference>
<evidence type="ECO:0000256" key="1">
    <source>
        <dbReference type="SAM" id="MobiDB-lite"/>
    </source>
</evidence>
<organism evidence="3 4">
    <name type="scientific">Roseovarius faecimaris</name>
    <dbReference type="NCBI Taxonomy" id="2494550"/>
    <lineage>
        <taxon>Bacteria</taxon>
        <taxon>Pseudomonadati</taxon>
        <taxon>Pseudomonadota</taxon>
        <taxon>Alphaproteobacteria</taxon>
        <taxon>Rhodobacterales</taxon>
        <taxon>Roseobacteraceae</taxon>
        <taxon>Roseovarius</taxon>
    </lineage>
</organism>
<dbReference type="InterPro" id="IPR036429">
    <property type="entry name" value="SpoA-like_sf"/>
</dbReference>
<dbReference type="InterPro" id="IPR001543">
    <property type="entry name" value="FliN-like_C"/>
</dbReference>
<dbReference type="Gene3D" id="2.30.330.10">
    <property type="entry name" value="SpoA-like"/>
    <property type="match status" value="1"/>
</dbReference>
<reference evidence="4" key="1">
    <citation type="submission" date="2018-12" db="EMBL/GenBank/DDBJ databases">
        <title>Complete genome sequence of Roseovarius sp. MME-070.</title>
        <authorList>
            <person name="Nam Y.-D."/>
            <person name="Kang J."/>
            <person name="Chung W.-H."/>
            <person name="Park Y.S."/>
        </authorList>
    </citation>
    <scope>NUCLEOTIDE SEQUENCE [LARGE SCALE GENOMIC DNA]</scope>
    <source>
        <strain evidence="4">MME-070</strain>
    </source>
</reference>
<proteinExistence type="predicted"/>